<evidence type="ECO:0000313" key="2">
    <source>
        <dbReference type="Proteomes" id="UP000617628"/>
    </source>
</evidence>
<evidence type="ECO:0008006" key="3">
    <source>
        <dbReference type="Google" id="ProtNLM"/>
    </source>
</evidence>
<dbReference type="EMBL" id="JAENIL010000002">
    <property type="protein sequence ID" value="MBK1875393.1"/>
    <property type="molecule type" value="Genomic_DNA"/>
</dbReference>
<dbReference type="RefSeq" id="WP_200353611.1">
    <property type="nucleotide sequence ID" value="NZ_JAENIL010000002.1"/>
</dbReference>
<dbReference type="Proteomes" id="UP000617628">
    <property type="component" value="Unassembled WGS sequence"/>
</dbReference>
<evidence type="ECO:0000313" key="1">
    <source>
        <dbReference type="EMBL" id="MBK1875393.1"/>
    </source>
</evidence>
<dbReference type="AlphaFoldDB" id="A0A934VPC7"/>
<accession>A0A934VPC7</accession>
<keyword evidence="2" id="KW-1185">Reference proteome</keyword>
<proteinExistence type="predicted"/>
<name>A0A934VPC7_9BACT</name>
<comment type="caution">
    <text evidence="1">The sequence shown here is derived from an EMBL/GenBank/DDBJ whole genome shotgun (WGS) entry which is preliminary data.</text>
</comment>
<gene>
    <name evidence="1" type="ORF">JIN87_00865</name>
</gene>
<reference evidence="1" key="1">
    <citation type="submission" date="2021-01" db="EMBL/GenBank/DDBJ databases">
        <title>Modified the classification status of verrucomicrobia.</title>
        <authorList>
            <person name="Feng X."/>
        </authorList>
    </citation>
    <scope>NUCLEOTIDE SEQUENCE</scope>
    <source>
        <strain evidence="1">KCTC 13126</strain>
    </source>
</reference>
<organism evidence="1 2">
    <name type="scientific">Pelagicoccus mobilis</name>
    <dbReference type="NCBI Taxonomy" id="415221"/>
    <lineage>
        <taxon>Bacteria</taxon>
        <taxon>Pseudomonadati</taxon>
        <taxon>Verrucomicrobiota</taxon>
        <taxon>Opitutia</taxon>
        <taxon>Puniceicoccales</taxon>
        <taxon>Pelagicoccaceae</taxon>
        <taxon>Pelagicoccus</taxon>
    </lineage>
</organism>
<sequence>MPVPAKIRFTANIKIVYEESRSITPGTATKEHNQGELSWSLKKGFINWVTPQLEQSEFFTRHRYLEGSILELREKAPLRIKHKRCGSCSGSGKAKCQKCGGSGWIHCSGCGGKGTRTYNSPTARTQTTYSAAPNCPLCNGSGYVSRASSDGMGVTQVPCPGNHGTVQKAYTTTQWGSSTKTGSCSQCGGKGKSRCTSCSNGFVGSCKTCQGQKRITETFNLQQKAQIRVQVTAPKWLKRYKKLILQSAVKNKSLITGSARTGKHPKYNAVAEVDLELEPHGSPVDPWSIRDRRSGTVWTKPPSLWEKIIGWIGFPTKPPFSQTK</sequence>
<protein>
    <recommendedName>
        <fullName evidence="3">CR-type domain-containing protein</fullName>
    </recommendedName>
</protein>